<dbReference type="AlphaFoldDB" id="W7A053"/>
<proteinExistence type="predicted"/>
<evidence type="ECO:0000313" key="2">
    <source>
        <dbReference type="Proteomes" id="UP000030640"/>
    </source>
</evidence>
<organism evidence="1 2">
    <name type="scientific">Plasmodium inui San Antonio 1</name>
    <dbReference type="NCBI Taxonomy" id="1237626"/>
    <lineage>
        <taxon>Eukaryota</taxon>
        <taxon>Sar</taxon>
        <taxon>Alveolata</taxon>
        <taxon>Apicomplexa</taxon>
        <taxon>Aconoidasida</taxon>
        <taxon>Haemosporida</taxon>
        <taxon>Plasmodiidae</taxon>
        <taxon>Plasmodium</taxon>
        <taxon>Plasmodium (Plasmodium)</taxon>
    </lineage>
</organism>
<keyword evidence="2" id="KW-1185">Reference proteome</keyword>
<dbReference type="Proteomes" id="UP000030640">
    <property type="component" value="Unassembled WGS sequence"/>
</dbReference>
<dbReference type="EMBL" id="KI965486">
    <property type="protein sequence ID" value="EUD64918.1"/>
    <property type="molecule type" value="Genomic_DNA"/>
</dbReference>
<sequence length="188" mass="21765">MCESSKGGLSRDRKPRNSFIHDIPNLQIVMITNNMDILQRILQKIRYIKRRVLPTGISIIIEYPRELSVAVQKTLSMRNRKFSTEVKHQAKYLLNLQGGIAENPYGTSRTERINLSKYRNNQNSESSESICRIRTIILKQYPAVINTVFDPIRVIGYLYVLLKVSEYGQTFHGIINGCFKDCIRDVEK</sequence>
<dbReference type="VEuPathDB" id="PlasmoDB:C922_04650"/>
<name>W7A053_9APIC</name>
<accession>W7A053</accession>
<dbReference type="GeneID" id="20039924"/>
<gene>
    <name evidence="1" type="ORF">C922_04650</name>
</gene>
<dbReference type="RefSeq" id="XP_008818451.1">
    <property type="nucleotide sequence ID" value="XM_008820229.1"/>
</dbReference>
<reference evidence="1 2" key="1">
    <citation type="submission" date="2013-02" db="EMBL/GenBank/DDBJ databases">
        <title>The Genome Sequence of Plasmodium inui San Antonio 1.</title>
        <authorList>
            <consortium name="The Broad Institute Genome Sequencing Platform"/>
            <consortium name="The Broad Institute Genome Sequencing Center for Infectious Disease"/>
            <person name="Neafsey D."/>
            <person name="Cheeseman I."/>
            <person name="Volkman S."/>
            <person name="Adams J."/>
            <person name="Walker B."/>
            <person name="Young S.K."/>
            <person name="Zeng Q."/>
            <person name="Gargeya S."/>
            <person name="Fitzgerald M."/>
            <person name="Haas B."/>
            <person name="Abouelleil A."/>
            <person name="Alvarado L."/>
            <person name="Arachchi H.M."/>
            <person name="Berlin A.M."/>
            <person name="Chapman S.B."/>
            <person name="Dewar J."/>
            <person name="Goldberg J."/>
            <person name="Griggs A."/>
            <person name="Gujja S."/>
            <person name="Hansen M."/>
            <person name="Howarth C."/>
            <person name="Imamovic A."/>
            <person name="Larimer J."/>
            <person name="McCowan C."/>
            <person name="Murphy C."/>
            <person name="Neiman D."/>
            <person name="Pearson M."/>
            <person name="Priest M."/>
            <person name="Roberts A."/>
            <person name="Saif S."/>
            <person name="Shea T."/>
            <person name="Sisk P."/>
            <person name="Sykes S."/>
            <person name="Wortman J."/>
            <person name="Nusbaum C."/>
            <person name="Birren B."/>
        </authorList>
    </citation>
    <scope>NUCLEOTIDE SEQUENCE [LARGE SCALE GENOMIC DNA]</scope>
    <source>
        <strain evidence="1 2">San Antonio 1</strain>
    </source>
</reference>
<evidence type="ECO:0000313" key="1">
    <source>
        <dbReference type="EMBL" id="EUD64918.1"/>
    </source>
</evidence>
<protein>
    <submittedName>
        <fullName evidence="1">Uncharacterized protein</fullName>
    </submittedName>
</protein>